<dbReference type="SUPFAM" id="SSF48726">
    <property type="entry name" value="Immunoglobulin"/>
    <property type="match status" value="1"/>
</dbReference>
<gene>
    <name evidence="2" type="ORF">OSB1V03_LOCUS12389</name>
</gene>
<dbReference type="OrthoDB" id="10006996at2759"/>
<name>A0A7R9L175_9ACAR</name>
<protein>
    <recommendedName>
        <fullName evidence="1">Ig-like domain-containing protein</fullName>
    </recommendedName>
</protein>
<dbReference type="InterPro" id="IPR013783">
    <property type="entry name" value="Ig-like_fold"/>
</dbReference>
<dbReference type="EMBL" id="CAJPIZ010010269">
    <property type="protein sequence ID" value="CAG2112412.1"/>
    <property type="molecule type" value="Genomic_DNA"/>
</dbReference>
<reference evidence="2" key="1">
    <citation type="submission" date="2020-11" db="EMBL/GenBank/DDBJ databases">
        <authorList>
            <person name="Tran Van P."/>
        </authorList>
    </citation>
    <scope>NUCLEOTIDE SEQUENCE</scope>
</reference>
<sequence length="134" mass="15065">MISVALPCDITPPTLDDQVVLILWYKDEQLAPIYTLDARRGNIEQARTLTSTVLDGRAYFNLHNRPAFLQMDPIRVMDAGDYRCRVDFKKARTVNTVISLKVIEKLIANSGHTTHTTLALTFGLQLANSILHIT</sequence>
<accession>A0A7R9L175</accession>
<dbReference type="Gene3D" id="2.60.40.10">
    <property type="entry name" value="Immunoglobulins"/>
    <property type="match status" value="1"/>
</dbReference>
<dbReference type="InterPro" id="IPR007110">
    <property type="entry name" value="Ig-like_dom"/>
</dbReference>
<keyword evidence="3" id="KW-1185">Reference proteome</keyword>
<dbReference type="PANTHER" id="PTHR23278:SF19">
    <property type="entry name" value="OBSCURIN"/>
    <property type="match status" value="1"/>
</dbReference>
<feature type="domain" description="Ig-like" evidence="1">
    <location>
        <begin position="1"/>
        <end position="95"/>
    </location>
</feature>
<evidence type="ECO:0000313" key="2">
    <source>
        <dbReference type="EMBL" id="CAD7631982.1"/>
    </source>
</evidence>
<dbReference type="InterPro" id="IPR036179">
    <property type="entry name" value="Ig-like_dom_sf"/>
</dbReference>
<dbReference type="PANTHER" id="PTHR23278">
    <property type="entry name" value="SIDESTEP PROTEIN"/>
    <property type="match status" value="1"/>
</dbReference>
<evidence type="ECO:0000313" key="3">
    <source>
        <dbReference type="Proteomes" id="UP000759131"/>
    </source>
</evidence>
<dbReference type="Proteomes" id="UP000759131">
    <property type="component" value="Unassembled WGS sequence"/>
</dbReference>
<proteinExistence type="predicted"/>
<organism evidence="2">
    <name type="scientific">Medioppia subpectinata</name>
    <dbReference type="NCBI Taxonomy" id="1979941"/>
    <lineage>
        <taxon>Eukaryota</taxon>
        <taxon>Metazoa</taxon>
        <taxon>Ecdysozoa</taxon>
        <taxon>Arthropoda</taxon>
        <taxon>Chelicerata</taxon>
        <taxon>Arachnida</taxon>
        <taxon>Acari</taxon>
        <taxon>Acariformes</taxon>
        <taxon>Sarcoptiformes</taxon>
        <taxon>Oribatida</taxon>
        <taxon>Brachypylina</taxon>
        <taxon>Oppioidea</taxon>
        <taxon>Oppiidae</taxon>
        <taxon>Medioppia</taxon>
    </lineage>
</organism>
<dbReference type="EMBL" id="OC864844">
    <property type="protein sequence ID" value="CAD7631982.1"/>
    <property type="molecule type" value="Genomic_DNA"/>
</dbReference>
<evidence type="ECO:0000259" key="1">
    <source>
        <dbReference type="PROSITE" id="PS50835"/>
    </source>
</evidence>
<dbReference type="AlphaFoldDB" id="A0A7R9L175"/>
<dbReference type="PROSITE" id="PS50835">
    <property type="entry name" value="IG_LIKE"/>
    <property type="match status" value="1"/>
</dbReference>